<dbReference type="InterPro" id="IPR052016">
    <property type="entry name" value="Bact_Sigma-Reg"/>
</dbReference>
<feature type="domain" description="PPM-type phosphatase" evidence="3">
    <location>
        <begin position="423"/>
        <end position="640"/>
    </location>
</feature>
<feature type="transmembrane region" description="Helical" evidence="2">
    <location>
        <begin position="340"/>
        <end position="359"/>
    </location>
</feature>
<gene>
    <name evidence="4" type="ORF">EHR08_09780</name>
</gene>
<feature type="transmembrane region" description="Helical" evidence="2">
    <location>
        <begin position="282"/>
        <end position="301"/>
    </location>
</feature>
<evidence type="ECO:0000259" key="3">
    <source>
        <dbReference type="SMART" id="SM00331"/>
    </source>
</evidence>
<dbReference type="Pfam" id="PF07228">
    <property type="entry name" value="SpoIIE"/>
    <property type="match status" value="1"/>
</dbReference>
<dbReference type="InterPro" id="IPR011623">
    <property type="entry name" value="7TMR_DISM_rcpt_extracell_dom1"/>
</dbReference>
<keyword evidence="5" id="KW-1185">Reference proteome</keyword>
<feature type="transmembrane region" description="Helical" evidence="2">
    <location>
        <begin position="307"/>
        <end position="328"/>
    </location>
</feature>
<dbReference type="InterPro" id="IPR036457">
    <property type="entry name" value="PPM-type-like_dom_sf"/>
</dbReference>
<sequence length="642" mass="73218">MERTYVKSYFIVLIFPIFFVSCFDSFLPYQSLKWSLGWEYRFLTQEELVHFSPGIEDLSLEYQTYTIPYVSLEKSSSKYLSARIRFRDSMGYEESALLLYGLVTFFDAYCGEVKLQSQFFYSTMEKDSANPKLNITYNRSFVPILSLPKECLGNYVYIVFFSEGILPIGFSEPPLLGDPTEHQKAIANRSQSFASLGFFFLVLGLFSFYLFERRKKKQLLAFTWFSSISGIHFLSQSGFFGLFYYDSILPSFIIFIFTLFLIPISCLYFFEQLVGSGRWNVIRMLWQFHVLFSIVILALAFTETIPLSLAIITFVWLCLPTLVVQIIVAWGQVSAKKPKAILLVIGASALFILNAHDILSSLGILDSVPRSSHWGFFIFVVCLTLYGENLFRNSEVKYATLQKEIITAARIQSAILPPSPPHWDQMDISVYYQPSHEVGGDFYDFQALGGKKYGILIADVVGHGLGASIIASLSKFAFFTAYKDWGNPSFLLTAMNEDLVKKSFGRFTTATYFYIDLESRKFMVSSAGHPSFFHWKAQSKELVEIKPKGKPLGILSGLTYGEEEYSFGPGDQFLFYTDGLTEEENADRLEYGDKRLARSFLETITKQSLDPMANILENFHYFTGLSGAPHDDITIIHLHLKE</sequence>
<evidence type="ECO:0000256" key="2">
    <source>
        <dbReference type="SAM" id="Phobius"/>
    </source>
</evidence>
<keyword evidence="2" id="KW-0812">Transmembrane</keyword>
<name>A0A6H3NZY2_9LEPT</name>
<dbReference type="InterPro" id="IPR001932">
    <property type="entry name" value="PPM-type_phosphatase-like_dom"/>
</dbReference>
<dbReference type="Pfam" id="PF07695">
    <property type="entry name" value="7TMR-DISM_7TM"/>
    <property type="match status" value="1"/>
</dbReference>
<evidence type="ECO:0000313" key="5">
    <source>
        <dbReference type="Proteomes" id="UP000297649"/>
    </source>
</evidence>
<keyword evidence="2" id="KW-0472">Membrane</keyword>
<proteinExistence type="predicted"/>
<dbReference type="SMART" id="SM00331">
    <property type="entry name" value="PP2C_SIG"/>
    <property type="match status" value="1"/>
</dbReference>
<feature type="transmembrane region" description="Helical" evidence="2">
    <location>
        <begin position="6"/>
        <end position="27"/>
    </location>
</feature>
<dbReference type="Gene3D" id="3.60.40.10">
    <property type="entry name" value="PPM-type phosphatase domain"/>
    <property type="match status" value="1"/>
</dbReference>
<dbReference type="SUPFAM" id="SSF81606">
    <property type="entry name" value="PP2C-like"/>
    <property type="match status" value="1"/>
</dbReference>
<keyword evidence="2" id="KW-1133">Transmembrane helix</keyword>
<feature type="transmembrane region" description="Helical" evidence="2">
    <location>
        <begin position="371"/>
        <end position="391"/>
    </location>
</feature>
<feature type="transmembrane region" description="Helical" evidence="2">
    <location>
        <begin position="223"/>
        <end position="245"/>
    </location>
</feature>
<accession>A0A6H3NZY2</accession>
<protein>
    <submittedName>
        <fullName evidence="4">Stage II sporulation protein E</fullName>
    </submittedName>
</protein>
<feature type="transmembrane region" description="Helical" evidence="2">
    <location>
        <begin position="190"/>
        <end position="211"/>
    </location>
</feature>
<keyword evidence="1" id="KW-0378">Hydrolase</keyword>
<dbReference type="RefSeq" id="WP_135746126.1">
    <property type="nucleotide sequence ID" value="NZ_JAIZBI010000003.1"/>
</dbReference>
<dbReference type="AlphaFoldDB" id="A0A6H3NZY2"/>
<dbReference type="PANTHER" id="PTHR43156:SF2">
    <property type="entry name" value="STAGE II SPORULATION PROTEIN E"/>
    <property type="match status" value="1"/>
</dbReference>
<feature type="transmembrane region" description="Helical" evidence="2">
    <location>
        <begin position="251"/>
        <end position="270"/>
    </location>
</feature>
<dbReference type="OrthoDB" id="9773346at2"/>
<dbReference type="PROSITE" id="PS51257">
    <property type="entry name" value="PROKAR_LIPOPROTEIN"/>
    <property type="match status" value="1"/>
</dbReference>
<dbReference type="GO" id="GO:0016791">
    <property type="term" value="F:phosphatase activity"/>
    <property type="evidence" value="ECO:0007669"/>
    <property type="project" value="TreeGrafter"/>
</dbReference>
<comment type="caution">
    <text evidence="4">The sequence shown here is derived from an EMBL/GenBank/DDBJ whole genome shotgun (WGS) entry which is preliminary data.</text>
</comment>
<dbReference type="PANTHER" id="PTHR43156">
    <property type="entry name" value="STAGE II SPORULATION PROTEIN E-RELATED"/>
    <property type="match status" value="1"/>
</dbReference>
<organism evidence="4 5">
    <name type="scientific">Leptospira bandrabouensis</name>
    <dbReference type="NCBI Taxonomy" id="2484903"/>
    <lineage>
        <taxon>Bacteria</taxon>
        <taxon>Pseudomonadati</taxon>
        <taxon>Spirochaetota</taxon>
        <taxon>Spirochaetia</taxon>
        <taxon>Leptospirales</taxon>
        <taxon>Leptospiraceae</taxon>
        <taxon>Leptospira</taxon>
    </lineage>
</organism>
<evidence type="ECO:0000313" key="4">
    <source>
        <dbReference type="EMBL" id="TGN16523.1"/>
    </source>
</evidence>
<dbReference type="Proteomes" id="UP000297649">
    <property type="component" value="Unassembled WGS sequence"/>
</dbReference>
<evidence type="ECO:0000256" key="1">
    <source>
        <dbReference type="ARBA" id="ARBA00022801"/>
    </source>
</evidence>
<dbReference type="EMBL" id="RQHU01000005">
    <property type="protein sequence ID" value="TGN16523.1"/>
    <property type="molecule type" value="Genomic_DNA"/>
</dbReference>
<reference evidence="4" key="1">
    <citation type="journal article" date="2019" name="PLoS Negl. Trop. Dis.">
        <title>Revisiting the worldwide diversity of Leptospira species in the environment.</title>
        <authorList>
            <person name="Vincent A.T."/>
            <person name="Schiettekatte O."/>
            <person name="Bourhy P."/>
            <person name="Veyrier F.J."/>
            <person name="Picardeau M."/>
        </authorList>
    </citation>
    <scope>NUCLEOTIDE SEQUENCE [LARGE SCALE GENOMIC DNA]</scope>
    <source>
        <strain evidence="4">201601109</strain>
    </source>
</reference>